<evidence type="ECO:0000313" key="2">
    <source>
        <dbReference type="Proteomes" id="UP001476798"/>
    </source>
</evidence>
<dbReference type="EMBL" id="JAHRIO010020132">
    <property type="protein sequence ID" value="MEQ2164149.1"/>
    <property type="molecule type" value="Genomic_DNA"/>
</dbReference>
<name>A0ABV0MYF0_9TELE</name>
<evidence type="ECO:0000313" key="1">
    <source>
        <dbReference type="EMBL" id="MEQ2164149.1"/>
    </source>
</evidence>
<proteinExistence type="predicted"/>
<reference evidence="1 2" key="1">
    <citation type="submission" date="2021-06" db="EMBL/GenBank/DDBJ databases">
        <authorList>
            <person name="Palmer J.M."/>
        </authorList>
    </citation>
    <scope>NUCLEOTIDE SEQUENCE [LARGE SCALE GENOMIC DNA]</scope>
    <source>
        <strain evidence="1 2">GA_2019</strain>
        <tissue evidence="1">Muscle</tissue>
    </source>
</reference>
<sequence>MHTDRTLKQSVYDLGSIICPSRSPLCFIRFLHDDEAVDDEGEGFSFSALPCLSLVQLYILSSASCLRSFFSIPFSAHSSVCPERPSASIQ</sequence>
<gene>
    <name evidence="1" type="ORF">GOODEAATRI_003573</name>
</gene>
<comment type="caution">
    <text evidence="1">The sequence shown here is derived from an EMBL/GenBank/DDBJ whole genome shotgun (WGS) entry which is preliminary data.</text>
</comment>
<organism evidence="1 2">
    <name type="scientific">Goodea atripinnis</name>
    <dbReference type="NCBI Taxonomy" id="208336"/>
    <lineage>
        <taxon>Eukaryota</taxon>
        <taxon>Metazoa</taxon>
        <taxon>Chordata</taxon>
        <taxon>Craniata</taxon>
        <taxon>Vertebrata</taxon>
        <taxon>Euteleostomi</taxon>
        <taxon>Actinopterygii</taxon>
        <taxon>Neopterygii</taxon>
        <taxon>Teleostei</taxon>
        <taxon>Neoteleostei</taxon>
        <taxon>Acanthomorphata</taxon>
        <taxon>Ovalentaria</taxon>
        <taxon>Atherinomorphae</taxon>
        <taxon>Cyprinodontiformes</taxon>
        <taxon>Goodeidae</taxon>
        <taxon>Goodea</taxon>
    </lineage>
</organism>
<dbReference type="Proteomes" id="UP001476798">
    <property type="component" value="Unassembled WGS sequence"/>
</dbReference>
<accession>A0ABV0MYF0</accession>
<keyword evidence="2" id="KW-1185">Reference proteome</keyword>
<protein>
    <submittedName>
        <fullName evidence="1">Uncharacterized protein</fullName>
    </submittedName>
</protein>